<dbReference type="Pfam" id="PF13589">
    <property type="entry name" value="HATPase_c_3"/>
    <property type="match status" value="1"/>
</dbReference>
<dbReference type="Gene3D" id="3.30.1540.20">
    <property type="entry name" value="MutL, C-terminal domain, dimerisation subdomain"/>
    <property type="match status" value="1"/>
</dbReference>
<dbReference type="InParanoid" id="J9DRA6"/>
<gene>
    <name evidence="5" type="ORF">EDEG_01825</name>
</gene>
<dbReference type="InterPro" id="IPR013507">
    <property type="entry name" value="DNA_mismatch_S5_2-like"/>
</dbReference>
<dbReference type="InterPro" id="IPR036890">
    <property type="entry name" value="HATPase_C_sf"/>
</dbReference>
<keyword evidence="2" id="KW-0227">DNA damage</keyword>
<dbReference type="GO" id="GO:0030983">
    <property type="term" value="F:mismatched DNA binding"/>
    <property type="evidence" value="ECO:0007669"/>
    <property type="project" value="InterPro"/>
</dbReference>
<evidence type="ECO:0000259" key="4">
    <source>
        <dbReference type="SMART" id="SM01340"/>
    </source>
</evidence>
<dbReference type="VEuPathDB" id="MicrosporidiaDB:EDEG_01825"/>
<comment type="similarity">
    <text evidence="1">Belongs to the DNA mismatch repair MutL/HexB family.</text>
</comment>
<comment type="caution">
    <text evidence="5">The sequence shown here is derived from an EMBL/GenBank/DDBJ whole genome shotgun (WGS) entry which is preliminary data.</text>
</comment>
<feature type="domain" description="DNA mismatch repair protein S5" evidence="4">
    <location>
        <begin position="198"/>
        <end position="313"/>
    </location>
</feature>
<dbReference type="InterPro" id="IPR042121">
    <property type="entry name" value="MutL_C_regsub"/>
</dbReference>
<dbReference type="InterPro" id="IPR038973">
    <property type="entry name" value="MutL/Mlh/Pms-like"/>
</dbReference>
<dbReference type="InterPro" id="IPR042120">
    <property type="entry name" value="MutL_C_dimsub"/>
</dbReference>
<dbReference type="PANTHER" id="PTHR10073:SF52">
    <property type="entry name" value="MISMATCH REPAIR ENDONUCLEASE PMS2"/>
    <property type="match status" value="1"/>
</dbReference>
<dbReference type="EMBL" id="AFBI03000028">
    <property type="protein sequence ID" value="EJW03872.1"/>
    <property type="molecule type" value="Genomic_DNA"/>
</dbReference>
<dbReference type="GO" id="GO:0032389">
    <property type="term" value="C:MutLalpha complex"/>
    <property type="evidence" value="ECO:0007669"/>
    <property type="project" value="TreeGrafter"/>
</dbReference>
<reference evidence="6" key="2">
    <citation type="submission" date="2015-07" db="EMBL/GenBank/DDBJ databases">
        <title>Contrasting host-pathogen interactions and genome evolution in two generalist and specialist microsporidian pathogens of mosquitoes.</title>
        <authorList>
            <consortium name="The Broad Institute Genomics Platform"/>
            <consortium name="The Broad Institute Genome Sequencing Center for Infectious Disease"/>
            <person name="Cuomo C.A."/>
            <person name="Sanscrainte N.D."/>
            <person name="Goldberg J.M."/>
            <person name="Heiman D."/>
            <person name="Young S."/>
            <person name="Zeng Q."/>
            <person name="Becnel J.J."/>
            <person name="Birren B.W."/>
        </authorList>
    </citation>
    <scope>NUCLEOTIDE SEQUENCE [LARGE SCALE GENOMIC DNA]</scope>
    <source>
        <strain evidence="6">USNM 41457</strain>
    </source>
</reference>
<sequence>MSIEKLEDEISNKINSQQYLQSSYIIIKELIENSIDAKASEINVRLNNSEIIIDDNGCGIKDLDLLGNEGCTSKHDFNDNFKIANGISNPCTLGFRGQALFSIKNVSRMQVITRTKEESVARSFYINEKTIKKCARDYGTTFIIKDVFYNSEIRKREYENNLKKDIQKILILIKSYCLVYNLKISVNYNKKTYTEVGSSSILESLKKNFFEYFNDECFLNVDNEKYNLYFSRKGHKDRTLQFFFGYRRPISHPTIAKTVNFVFKKFDKLFPVFVLQFKQVEDVNLSVEKNVVIIKNEREIILDISSKIERFLSETCMPFLTIKCRKNTKFVNNALLNKSIKSCFEKNNDQTKENILIGKKEYNDIANINASKNPIYNHCFRNKVNNAITEKSDKEKTSENFKNKSNLPCSPVKEKQSEKNIFEKHLDIFDKKSERNKMFNILNMDISDRKNRKINFIKSIKDPETELTGTKSMSSTKLIEYLTCLNSDTSKKNFDSRFLCTKTHSLLNGRNFNNFETSAGEKRIISKKLEGNKDSETYSNEKNIKNFGNNEKSVKIKGDLENSNTLIFISEFSDTKNDTQYIFKSTNMNEKNAMKSDLKIQNEKISNNFTNDSKIKRYFHPTEFDISNELYDRKIVDLCNNHNFNIGDFFDKPKLNSDRKTENESILVLNTNILNNDTIISEKKLNFTQKSKNINPNNNNINYKSDEENLKKYHNPANQISIDSIEKVKGNTKAIKDLIFFKEENVNNITDEIQLFKNIAMNPILISDSNKIHEKTLKKNYEDENYLNKHKVNTEMAHNMPHIAKKIPQNDKTQLPCEYIDQDTIYDNNLFLDNNFKGSINTDNDENYEFKIVENTLFEAISVKKSDLGNLNIIGQFNHGFILSKLVNFEKELLIIVDQHAADEIATYETLENDFYLKKQRLIVPLPINLTLADEIFINSNIQILRRNGFDLDENYNLTYVPIYKNNIFTAEDFWDLVEEIKIAPIYDKKYIFCKKIKEIMASKACRSSKMIGQHLTHIDMEKIIKKLSTLRHPWKCPHGRPVFKILMSKIINKNQ</sequence>
<proteinExistence type="inferred from homology"/>
<dbReference type="SUPFAM" id="SSF118116">
    <property type="entry name" value="DNA mismatch repair protein MutL"/>
    <property type="match status" value="1"/>
</dbReference>
<evidence type="ECO:0000313" key="6">
    <source>
        <dbReference type="Proteomes" id="UP000003163"/>
    </source>
</evidence>
<accession>J9DRA6</accession>
<evidence type="ECO:0000256" key="1">
    <source>
        <dbReference type="ARBA" id="ARBA00006082"/>
    </source>
</evidence>
<dbReference type="SMART" id="SM01340">
    <property type="entry name" value="DNA_mis_repair"/>
    <property type="match status" value="1"/>
</dbReference>
<dbReference type="OrthoDB" id="10263226at2759"/>
<dbReference type="STRING" id="1003232.J9DRA6"/>
<protein>
    <submittedName>
        <fullName evidence="5">DNA mismatch repair protein MutL</fullName>
    </submittedName>
</protein>
<dbReference type="Proteomes" id="UP000003163">
    <property type="component" value="Unassembled WGS sequence"/>
</dbReference>
<dbReference type="SUPFAM" id="SSF54211">
    <property type="entry name" value="Ribosomal protein S5 domain 2-like"/>
    <property type="match status" value="1"/>
</dbReference>
<dbReference type="Gene3D" id="3.30.230.10">
    <property type="match status" value="1"/>
</dbReference>
<evidence type="ECO:0000259" key="3">
    <source>
        <dbReference type="SMART" id="SM00853"/>
    </source>
</evidence>
<dbReference type="PANTHER" id="PTHR10073">
    <property type="entry name" value="DNA MISMATCH REPAIR PROTEIN MLH, PMS, MUTL"/>
    <property type="match status" value="1"/>
</dbReference>
<dbReference type="Gene3D" id="3.30.1370.100">
    <property type="entry name" value="MutL, C-terminal domain, regulatory subdomain"/>
    <property type="match status" value="1"/>
</dbReference>
<dbReference type="GO" id="GO:0140664">
    <property type="term" value="F:ATP-dependent DNA damage sensor activity"/>
    <property type="evidence" value="ECO:0007669"/>
    <property type="project" value="InterPro"/>
</dbReference>
<dbReference type="InterPro" id="IPR020568">
    <property type="entry name" value="Ribosomal_Su5_D2-typ_SF"/>
</dbReference>
<dbReference type="SMART" id="SM00853">
    <property type="entry name" value="MutL_C"/>
    <property type="match status" value="1"/>
</dbReference>
<name>J9DRA6_EDHAE</name>
<dbReference type="SUPFAM" id="SSF55874">
    <property type="entry name" value="ATPase domain of HSP90 chaperone/DNA topoisomerase II/histidine kinase"/>
    <property type="match status" value="1"/>
</dbReference>
<dbReference type="GO" id="GO:0016887">
    <property type="term" value="F:ATP hydrolysis activity"/>
    <property type="evidence" value="ECO:0007669"/>
    <property type="project" value="InterPro"/>
</dbReference>
<keyword evidence="6" id="KW-1185">Reference proteome</keyword>
<dbReference type="Pfam" id="PF08676">
    <property type="entry name" value="MutL_C"/>
    <property type="match status" value="1"/>
</dbReference>
<dbReference type="InterPro" id="IPR037198">
    <property type="entry name" value="MutL_C_sf"/>
</dbReference>
<evidence type="ECO:0000256" key="2">
    <source>
        <dbReference type="ARBA" id="ARBA00022763"/>
    </source>
</evidence>
<organism evidence="5 6">
    <name type="scientific">Edhazardia aedis (strain USNM 41457)</name>
    <name type="common">Microsporidian parasite</name>
    <dbReference type="NCBI Taxonomy" id="1003232"/>
    <lineage>
        <taxon>Eukaryota</taxon>
        <taxon>Fungi</taxon>
        <taxon>Fungi incertae sedis</taxon>
        <taxon>Microsporidia</taxon>
        <taxon>Edhazardia</taxon>
    </lineage>
</organism>
<evidence type="ECO:0000313" key="5">
    <source>
        <dbReference type="EMBL" id="EJW03872.1"/>
    </source>
</evidence>
<dbReference type="HOGENOM" id="CLU_004131_0_2_1"/>
<dbReference type="AlphaFoldDB" id="J9DRA6"/>
<dbReference type="InterPro" id="IPR014790">
    <property type="entry name" value="MutL_C"/>
</dbReference>
<dbReference type="GO" id="GO:0006298">
    <property type="term" value="P:mismatch repair"/>
    <property type="evidence" value="ECO:0007669"/>
    <property type="project" value="InterPro"/>
</dbReference>
<dbReference type="GO" id="GO:0005524">
    <property type="term" value="F:ATP binding"/>
    <property type="evidence" value="ECO:0007669"/>
    <property type="project" value="InterPro"/>
</dbReference>
<feature type="domain" description="MutL C-terminal dimerisation" evidence="3">
    <location>
        <begin position="873"/>
        <end position="1016"/>
    </location>
</feature>
<dbReference type="Gene3D" id="3.30.565.10">
    <property type="entry name" value="Histidine kinase-like ATPase, C-terminal domain"/>
    <property type="match status" value="1"/>
</dbReference>
<dbReference type="InterPro" id="IPR014721">
    <property type="entry name" value="Ribsml_uS5_D2-typ_fold_subgr"/>
</dbReference>
<reference evidence="5 6" key="1">
    <citation type="submission" date="2011-08" db="EMBL/GenBank/DDBJ databases">
        <authorList>
            <person name="Liu Z.J."/>
            <person name="Shi F.L."/>
            <person name="Lu J.Q."/>
            <person name="Li M."/>
            <person name="Wang Z.L."/>
        </authorList>
    </citation>
    <scope>NUCLEOTIDE SEQUENCE [LARGE SCALE GENOMIC DNA]</scope>
    <source>
        <strain evidence="5 6">USNM 41457</strain>
    </source>
</reference>